<keyword evidence="6" id="KW-0812">Transmembrane</keyword>
<dbReference type="PROSITE" id="PS50215">
    <property type="entry name" value="ADAM_MEPRO"/>
    <property type="match status" value="1"/>
</dbReference>
<feature type="region of interest" description="Disordered" evidence="5">
    <location>
        <begin position="733"/>
        <end position="810"/>
    </location>
</feature>
<feature type="domain" description="Peptidase M12B" evidence="9">
    <location>
        <begin position="271"/>
        <end position="487"/>
    </location>
</feature>
<feature type="binding site" evidence="4">
    <location>
        <position position="434"/>
    </location>
    <ligand>
        <name>Zn(2+)</name>
        <dbReference type="ChEBI" id="CHEBI:29105"/>
        <note>catalytic</note>
    </ligand>
</feature>
<dbReference type="HOGENOM" id="CLU_012383_1_0_1"/>
<feature type="domain" description="Disintegrin" evidence="8">
    <location>
        <begin position="512"/>
        <end position="601"/>
    </location>
</feature>
<dbReference type="InterPro" id="IPR001590">
    <property type="entry name" value="Peptidase_M12B"/>
</dbReference>
<dbReference type="OrthoDB" id="5951731at2759"/>
<dbReference type="AlphaFoldDB" id="M2TEY1"/>
<accession>M2TEY1</accession>
<feature type="compositionally biased region" description="Polar residues" evidence="5">
    <location>
        <begin position="763"/>
        <end position="776"/>
    </location>
</feature>
<dbReference type="STRING" id="701091.M2TEY1"/>
<keyword evidence="4" id="KW-0862">Zinc</keyword>
<evidence type="ECO:0000256" key="7">
    <source>
        <dbReference type="SAM" id="SignalP"/>
    </source>
</evidence>
<evidence type="ECO:0000256" key="5">
    <source>
        <dbReference type="SAM" id="MobiDB-lite"/>
    </source>
</evidence>
<feature type="transmembrane region" description="Helical" evidence="6">
    <location>
        <begin position="698"/>
        <end position="721"/>
    </location>
</feature>
<evidence type="ECO:0000256" key="6">
    <source>
        <dbReference type="SAM" id="Phobius"/>
    </source>
</evidence>
<reference evidence="11" key="2">
    <citation type="journal article" date="2013" name="PLoS Genet.">
        <title>Comparative genome structure, secondary metabolite, and effector coding capacity across Cochliobolus pathogens.</title>
        <authorList>
            <person name="Condon B.J."/>
            <person name="Leng Y."/>
            <person name="Wu D."/>
            <person name="Bushley K.E."/>
            <person name="Ohm R.A."/>
            <person name="Otillar R."/>
            <person name="Martin J."/>
            <person name="Schackwitz W."/>
            <person name="Grimwood J."/>
            <person name="MohdZainudin N."/>
            <person name="Xue C."/>
            <person name="Wang R."/>
            <person name="Manning V.A."/>
            <person name="Dhillon B."/>
            <person name="Tu Z.J."/>
            <person name="Steffenson B.J."/>
            <person name="Salamov A."/>
            <person name="Sun H."/>
            <person name="Lowry S."/>
            <person name="LaButti K."/>
            <person name="Han J."/>
            <person name="Copeland A."/>
            <person name="Lindquist E."/>
            <person name="Barry K."/>
            <person name="Schmutz J."/>
            <person name="Baker S.E."/>
            <person name="Ciuffetti L.M."/>
            <person name="Grigoriev I.V."/>
            <person name="Zhong S."/>
            <person name="Turgeon B.G."/>
        </authorList>
    </citation>
    <scope>NUCLEOTIDE SEQUENCE [LARGE SCALE GENOMIC DNA]</scope>
    <source>
        <strain evidence="11">C5 / ATCC 48332 / race O</strain>
    </source>
</reference>
<dbReference type="GO" id="GO:0004222">
    <property type="term" value="F:metalloendopeptidase activity"/>
    <property type="evidence" value="ECO:0007669"/>
    <property type="project" value="InterPro"/>
</dbReference>
<feature type="chain" id="PRO_5004026465" description="Disintegrin and metalloproteinase domain-containing protein B" evidence="7">
    <location>
        <begin position="22"/>
        <end position="810"/>
    </location>
</feature>
<keyword evidence="4" id="KW-0479">Metal-binding</keyword>
<comment type="caution">
    <text evidence="4">Lacks conserved residue(s) required for the propagation of feature annotation.</text>
</comment>
<dbReference type="EMBL" id="KB445570">
    <property type="protein sequence ID" value="EMD96010.1"/>
    <property type="molecule type" value="Genomic_DNA"/>
</dbReference>
<dbReference type="Proteomes" id="UP000016936">
    <property type="component" value="Unassembled WGS sequence"/>
</dbReference>
<evidence type="ECO:0000259" key="8">
    <source>
        <dbReference type="PROSITE" id="PS50214"/>
    </source>
</evidence>
<dbReference type="PROSITE" id="PS50214">
    <property type="entry name" value="DISINTEGRIN_2"/>
    <property type="match status" value="1"/>
</dbReference>
<dbReference type="Pfam" id="PF00200">
    <property type="entry name" value="Disintegrin"/>
    <property type="match status" value="1"/>
</dbReference>
<reference evidence="10 11" key="1">
    <citation type="journal article" date="2012" name="PLoS Pathog.">
        <title>Diverse lifestyles and strategies of plant pathogenesis encoded in the genomes of eighteen Dothideomycetes fungi.</title>
        <authorList>
            <person name="Ohm R.A."/>
            <person name="Feau N."/>
            <person name="Henrissat B."/>
            <person name="Schoch C.L."/>
            <person name="Horwitz B.A."/>
            <person name="Barry K.W."/>
            <person name="Condon B.J."/>
            <person name="Copeland A.C."/>
            <person name="Dhillon B."/>
            <person name="Glaser F."/>
            <person name="Hesse C.N."/>
            <person name="Kosti I."/>
            <person name="LaButti K."/>
            <person name="Lindquist E.A."/>
            <person name="Lucas S."/>
            <person name="Salamov A.A."/>
            <person name="Bradshaw R.E."/>
            <person name="Ciuffetti L."/>
            <person name="Hamelin R.C."/>
            <person name="Kema G.H.J."/>
            <person name="Lawrence C."/>
            <person name="Scott J.A."/>
            <person name="Spatafora J.W."/>
            <person name="Turgeon B.G."/>
            <person name="de Wit P.J.G.M."/>
            <person name="Zhong S."/>
            <person name="Goodwin S.B."/>
            <person name="Grigoriev I.V."/>
        </authorList>
    </citation>
    <scope>NUCLEOTIDE SEQUENCE [LARGE SCALE GENOMIC DNA]</scope>
    <source>
        <strain evidence="11">C5 / ATCC 48332 / race O</strain>
    </source>
</reference>
<keyword evidence="7" id="KW-0732">Signal</keyword>
<feature type="signal peptide" evidence="7">
    <location>
        <begin position="1"/>
        <end position="21"/>
    </location>
</feature>
<feature type="compositionally biased region" description="Basic and acidic residues" evidence="5">
    <location>
        <begin position="183"/>
        <end position="194"/>
    </location>
</feature>
<dbReference type="FunFam" id="4.10.70.10:FF:000003">
    <property type="entry name" value="Disintegrin and metalloproteinase domain-containing protein 17"/>
    <property type="match status" value="1"/>
</dbReference>
<dbReference type="PANTHER" id="PTHR11905">
    <property type="entry name" value="ADAM A DISINTEGRIN AND METALLOPROTEASE DOMAIN"/>
    <property type="match status" value="1"/>
</dbReference>
<dbReference type="SMART" id="SM00050">
    <property type="entry name" value="DISIN"/>
    <property type="match status" value="1"/>
</dbReference>
<dbReference type="SUPFAM" id="SSF57552">
    <property type="entry name" value="Blood coagulation inhibitor (disintegrin)"/>
    <property type="match status" value="1"/>
</dbReference>
<dbReference type="eggNOG" id="KOG3607">
    <property type="taxonomic scope" value="Eukaryota"/>
</dbReference>
<sequence length="810" mass="87255">MRLFGSLQAALVIGLATVASAASRAREPLQRIALVKNADILTQTHRVTAVSSFDLAFDVSGQRIRLSLEPNHDLFVDGGRITHLNADGSIARSEPIDRLQHKVYKGRAWLKRGNRWDNVGWARIGLREDGLEPLFEGTFSINHDHHHVKMASSYKATRMAEDPDVDLRPKEFMVVFRDSDMGKGRNSDENMELKKRSKEVGCPSDDLSFNTQEDHPVFASMRARDESSAMSPSLITAMFKRQDDLQPGGNGAGVDLSSTIGKTAGCPSTRKVALVGVAADCTYVTSFNGDKNKTQSNIIAAMNSASEVFESSFNISLGVANLLITEPDCPTQQQQATPWNQACSNSITIQDRLNEFSKWRGQQSDNYSHWTLLSTCNTGSAVGLAWLGQACTAGSQDNSGQAGETVAGANVVIRTDNEWEVIAHETGHTYGAVHDCTSQTCANQDVVNAQQCCPFTQSSCDANGGFIMNPSTKDGISRFSPCTIGNICSALGRNSVKSQCLTNNRDVTLLSGPTCGNGIVEGDEECDCGGVSGCKDNACCNPQTCKFINNAVCDDSNEDCCRNCQFASASTVCRASVGTCDPEETCTGTSPYCPEDKTKPDGTDCGNGLTCASGQCTSRDMQCKTIMGSYTQGNDTYACDNSNCMLSCASPEFGARCYGLQQNFLDGTSCTGGGTCQNGVCQGGSVGKEITTWIQRNLSLVIGIAAGVGGALLLCIFCCCLRSYRRRSRLKKYAAARPPPMPYQSNQHGSQSRRHRNDPIAQPQMTQYNNSRNQYPPSGPQPGHWTPNGNATDGNVPMPPPVHRSSVRYA</sequence>
<proteinExistence type="predicted"/>
<feature type="active site" evidence="4">
    <location>
        <position position="425"/>
    </location>
</feature>
<keyword evidence="6" id="KW-0472">Membrane</keyword>
<dbReference type="CDD" id="cd04271">
    <property type="entry name" value="ZnMc_ADAM_fungal"/>
    <property type="match status" value="1"/>
</dbReference>
<dbReference type="PANTHER" id="PTHR11905:SF159">
    <property type="entry name" value="ADAM METALLOPROTEASE"/>
    <property type="match status" value="1"/>
</dbReference>
<organism evidence="10 11">
    <name type="scientific">Cochliobolus heterostrophus (strain C5 / ATCC 48332 / race O)</name>
    <name type="common">Southern corn leaf blight fungus</name>
    <name type="synonym">Bipolaris maydis</name>
    <dbReference type="NCBI Taxonomy" id="701091"/>
    <lineage>
        <taxon>Eukaryota</taxon>
        <taxon>Fungi</taxon>
        <taxon>Dikarya</taxon>
        <taxon>Ascomycota</taxon>
        <taxon>Pezizomycotina</taxon>
        <taxon>Dothideomycetes</taxon>
        <taxon>Pleosporomycetidae</taxon>
        <taxon>Pleosporales</taxon>
        <taxon>Pleosporineae</taxon>
        <taxon>Pleosporaceae</taxon>
        <taxon>Bipolaris</taxon>
    </lineage>
</organism>
<gene>
    <name evidence="10" type="ORF">COCHEDRAFT_1191149</name>
</gene>
<dbReference type="OMA" id="YGLQQNF"/>
<dbReference type="SUPFAM" id="SSF55486">
    <property type="entry name" value="Metalloproteases ('zincins'), catalytic domain"/>
    <property type="match status" value="1"/>
</dbReference>
<keyword evidence="1" id="KW-1015">Disulfide bond</keyword>
<dbReference type="InterPro" id="IPR024079">
    <property type="entry name" value="MetalloPept_cat_dom_sf"/>
</dbReference>
<evidence type="ECO:0000313" key="10">
    <source>
        <dbReference type="EMBL" id="EMD96010.1"/>
    </source>
</evidence>
<feature type="region of interest" description="Disordered" evidence="5">
    <location>
        <begin position="183"/>
        <end position="207"/>
    </location>
</feature>
<evidence type="ECO:0000256" key="4">
    <source>
        <dbReference type="PROSITE-ProRule" id="PRU00276"/>
    </source>
</evidence>
<feature type="binding site" evidence="4">
    <location>
        <position position="424"/>
    </location>
    <ligand>
        <name>Zn(2+)</name>
        <dbReference type="ChEBI" id="CHEBI:29105"/>
        <note>catalytic</note>
    </ligand>
</feature>
<feature type="binding site" evidence="4">
    <location>
        <position position="428"/>
    </location>
    <ligand>
        <name>Zn(2+)</name>
        <dbReference type="ChEBI" id="CHEBI:29105"/>
        <note>catalytic</note>
    </ligand>
</feature>
<evidence type="ECO:0000256" key="1">
    <source>
        <dbReference type="ARBA" id="ARBA00023157"/>
    </source>
</evidence>
<name>M2TEY1_COCH5</name>
<dbReference type="InterPro" id="IPR001762">
    <property type="entry name" value="Disintegrin_dom"/>
</dbReference>
<dbReference type="Gene3D" id="4.10.70.10">
    <property type="entry name" value="Disintegrin domain"/>
    <property type="match status" value="1"/>
</dbReference>
<dbReference type="GO" id="GO:0046872">
    <property type="term" value="F:metal ion binding"/>
    <property type="evidence" value="ECO:0007669"/>
    <property type="project" value="UniProtKB-KW"/>
</dbReference>
<comment type="function">
    <text evidence="2">Probable zinc protease.</text>
</comment>
<dbReference type="GO" id="GO:0006508">
    <property type="term" value="P:proteolysis"/>
    <property type="evidence" value="ECO:0007669"/>
    <property type="project" value="InterPro"/>
</dbReference>
<evidence type="ECO:0000313" key="11">
    <source>
        <dbReference type="Proteomes" id="UP000016936"/>
    </source>
</evidence>
<dbReference type="InterPro" id="IPR036436">
    <property type="entry name" value="Disintegrin_dom_sf"/>
</dbReference>
<evidence type="ECO:0000256" key="3">
    <source>
        <dbReference type="ARBA" id="ARBA00074021"/>
    </source>
</evidence>
<evidence type="ECO:0000259" key="9">
    <source>
        <dbReference type="PROSITE" id="PS50215"/>
    </source>
</evidence>
<protein>
    <recommendedName>
        <fullName evidence="3">Disintegrin and metalloproteinase domain-containing protein B</fullName>
    </recommendedName>
</protein>
<dbReference type="Pfam" id="PF13688">
    <property type="entry name" value="Reprolysin_5"/>
    <property type="match status" value="1"/>
</dbReference>
<keyword evidence="11" id="KW-1185">Reference proteome</keyword>
<evidence type="ECO:0000256" key="2">
    <source>
        <dbReference type="ARBA" id="ARBA00056552"/>
    </source>
</evidence>
<dbReference type="InterPro" id="IPR034028">
    <property type="entry name" value="ZnMc_ADAM_fungal"/>
</dbReference>
<dbReference type="Gene3D" id="3.40.390.10">
    <property type="entry name" value="Collagenase (Catalytic Domain)"/>
    <property type="match status" value="1"/>
</dbReference>
<keyword evidence="6" id="KW-1133">Transmembrane helix</keyword>